<feature type="region of interest" description="Disordered" evidence="1">
    <location>
        <begin position="306"/>
        <end position="332"/>
    </location>
</feature>
<comment type="caution">
    <text evidence="2">The sequence shown here is derived from an EMBL/GenBank/DDBJ whole genome shotgun (WGS) entry which is preliminary data.</text>
</comment>
<gene>
    <name evidence="2" type="ORF">ECC02_010190</name>
</gene>
<evidence type="ECO:0000256" key="1">
    <source>
        <dbReference type="SAM" id="MobiDB-lite"/>
    </source>
</evidence>
<feature type="region of interest" description="Disordered" evidence="1">
    <location>
        <begin position="268"/>
        <end position="287"/>
    </location>
</feature>
<organism evidence="2 3">
    <name type="scientific">Trypanosoma cruzi</name>
    <dbReference type="NCBI Taxonomy" id="5693"/>
    <lineage>
        <taxon>Eukaryota</taxon>
        <taxon>Discoba</taxon>
        <taxon>Euglenozoa</taxon>
        <taxon>Kinetoplastea</taxon>
        <taxon>Metakinetoplastina</taxon>
        <taxon>Trypanosomatida</taxon>
        <taxon>Trypanosomatidae</taxon>
        <taxon>Trypanosoma</taxon>
        <taxon>Schizotrypanum</taxon>
    </lineage>
</organism>
<evidence type="ECO:0000313" key="3">
    <source>
        <dbReference type="Proteomes" id="UP000583944"/>
    </source>
</evidence>
<protein>
    <submittedName>
        <fullName evidence="2">Uncharacterized protein</fullName>
    </submittedName>
</protein>
<dbReference type="Proteomes" id="UP000583944">
    <property type="component" value="Unassembled WGS sequence"/>
</dbReference>
<dbReference type="EMBL" id="JABDHM010000162">
    <property type="protein sequence ID" value="KAF5216977.1"/>
    <property type="molecule type" value="Genomic_DNA"/>
</dbReference>
<feature type="compositionally biased region" description="Polar residues" evidence="1">
    <location>
        <begin position="317"/>
        <end position="329"/>
    </location>
</feature>
<feature type="region of interest" description="Disordered" evidence="1">
    <location>
        <begin position="139"/>
        <end position="174"/>
    </location>
</feature>
<reference evidence="2 3" key="1">
    <citation type="journal article" date="2019" name="Genome Biol. Evol.">
        <title>Nanopore Sequencing Significantly Improves Genome Assembly of the Protozoan Parasite Trypanosoma cruzi.</title>
        <authorList>
            <person name="Diaz-Viraque F."/>
            <person name="Pita S."/>
            <person name="Greif G."/>
            <person name="de Souza R.C.M."/>
            <person name="Iraola G."/>
            <person name="Robello C."/>
        </authorList>
    </citation>
    <scope>NUCLEOTIDE SEQUENCE [LARGE SCALE GENOMIC DNA]</scope>
    <source>
        <strain evidence="2 3">Berenice</strain>
    </source>
</reference>
<feature type="compositionally biased region" description="Polar residues" evidence="1">
    <location>
        <begin position="158"/>
        <end position="170"/>
    </location>
</feature>
<name>A0A7J6XRA7_TRYCR</name>
<proteinExistence type="predicted"/>
<evidence type="ECO:0000313" key="2">
    <source>
        <dbReference type="EMBL" id="KAF5216977.1"/>
    </source>
</evidence>
<dbReference type="AlphaFoldDB" id="A0A7J6XRA7"/>
<dbReference type="VEuPathDB" id="TriTrypDB:ECC02_010190"/>
<accession>A0A7J6XRA7</accession>
<sequence length="414" mass="47031">MQEPQIIHSTTAMHHGKFHTQQKKVQFACFMENNCVSQKSAVTLPFILHLPFTYHWEARSHHSSVSLPVLLLPLHWSRLSPHIPMTVHCGIQNYHTAWVRCHPANKSQEIPHCLVWHGRQSHYACERLFFQTRTRPHHTPVRTFGPSHAKEWSGRTAGKTTPATMSSPHTPTHRCPAYHQKQKYQRNMSHPNCESQLRLQHTLPPPGRVRPLAARRSKWDQQKHQFGNIQPPPQQSRSPFLTKAKACSGAADGGTHSRRVMNCRGNHATAMRPSFGKPNKKHVSRSPREQHTLNRIQLHYCGHPHSQHECDNAGQEARNNSTHPSNKGQAASVFPSTIIPPQITPLHIRSKKAHTVYTTLEFPKQQKSNHQSAALFSMLGRGSLILVAASLRCYGGALRSRHISPFTSLSRRRK</sequence>